<keyword evidence="2" id="KW-1185">Reference proteome</keyword>
<dbReference type="EMBL" id="CP060828">
    <property type="protein sequence ID" value="QNP71525.1"/>
    <property type="molecule type" value="Genomic_DNA"/>
</dbReference>
<name>A0A7H0IFF9_9ACTN</name>
<dbReference type="AlphaFoldDB" id="A0A7H0IFF9"/>
<dbReference type="KEGG" id="sroi:IAG44_20230"/>
<sequence>MTSWADEWPAGTADALVEDVRSLGAKVTPRTVTDYVEVGLLSPPLYRKTTQRGSDRRIYPPEQRRLFYELTAAKLRSPIKRVPHRTMIPIILFMWCMDDTVIPDIQARRALRAWAQNAGINSHPHRRDTAKKVIKQFAHPLATTGQRRIAQQWLLEGESSRKPNFDAIAEALSNIASPWRSRGVPEIIRGIGPADAPVTTDQVVAMWEFTLQVTQSLALETVPEHVLRRALQEHRQYWQEYQNIRPKWEAQAGDMADIFELPTNQEQAARQRVNGFITVLGNTLDLARPAFTRAEKRARARLR</sequence>
<proteinExistence type="predicted"/>
<dbReference type="RefSeq" id="WP_187748494.1">
    <property type="nucleotide sequence ID" value="NZ_CP060828.1"/>
</dbReference>
<accession>A0A7H0IFF9</accession>
<organism evidence="1 2">
    <name type="scientific">Streptomyces roseirectus</name>
    <dbReference type="NCBI Taxonomy" id="2768066"/>
    <lineage>
        <taxon>Bacteria</taxon>
        <taxon>Bacillati</taxon>
        <taxon>Actinomycetota</taxon>
        <taxon>Actinomycetes</taxon>
        <taxon>Kitasatosporales</taxon>
        <taxon>Streptomycetaceae</taxon>
        <taxon>Streptomyces</taxon>
    </lineage>
</organism>
<protein>
    <submittedName>
        <fullName evidence="1">Uncharacterized protein</fullName>
    </submittedName>
</protein>
<reference evidence="1 2" key="1">
    <citation type="submission" date="2020-08" db="EMBL/GenBank/DDBJ databases">
        <title>A novel species.</title>
        <authorList>
            <person name="Gao J."/>
        </authorList>
    </citation>
    <scope>NUCLEOTIDE SEQUENCE [LARGE SCALE GENOMIC DNA]</scope>
    <source>
        <strain evidence="1 2">CRXT-G-22</strain>
    </source>
</reference>
<dbReference type="Proteomes" id="UP000516052">
    <property type="component" value="Chromosome"/>
</dbReference>
<evidence type="ECO:0000313" key="1">
    <source>
        <dbReference type="EMBL" id="QNP71525.1"/>
    </source>
</evidence>
<gene>
    <name evidence="1" type="ORF">IAG44_20230</name>
</gene>
<evidence type="ECO:0000313" key="2">
    <source>
        <dbReference type="Proteomes" id="UP000516052"/>
    </source>
</evidence>